<dbReference type="PANTHER" id="PTHR32552">
    <property type="entry name" value="FERRICHROME IRON RECEPTOR-RELATED"/>
    <property type="match status" value="1"/>
</dbReference>
<evidence type="ECO:0000256" key="6">
    <source>
        <dbReference type="ARBA" id="ARBA00022729"/>
    </source>
</evidence>
<evidence type="ECO:0000259" key="15">
    <source>
        <dbReference type="Pfam" id="PF00593"/>
    </source>
</evidence>
<evidence type="ECO:0000256" key="9">
    <source>
        <dbReference type="ARBA" id="ARBA00023077"/>
    </source>
</evidence>
<evidence type="ECO:0000256" key="11">
    <source>
        <dbReference type="ARBA" id="ARBA00023237"/>
    </source>
</evidence>
<keyword evidence="17" id="KW-0675">Receptor</keyword>
<keyword evidence="3" id="KW-1134">Transmembrane beta strand</keyword>
<name>A0ABU4PPQ7_9SPHN</name>
<evidence type="ECO:0000259" key="16">
    <source>
        <dbReference type="Pfam" id="PF07715"/>
    </source>
</evidence>
<keyword evidence="4" id="KW-0410">Iron transport</keyword>
<evidence type="ECO:0000256" key="1">
    <source>
        <dbReference type="ARBA" id="ARBA00004571"/>
    </source>
</evidence>
<comment type="subcellular location">
    <subcellularLocation>
        <location evidence="1">Cell outer membrane</location>
        <topology evidence="1">Multi-pass membrane protein</topology>
    </subcellularLocation>
</comment>
<dbReference type="Gene3D" id="2.170.130.10">
    <property type="entry name" value="TonB-dependent receptor, plug domain"/>
    <property type="match status" value="1"/>
</dbReference>
<dbReference type="InterPro" id="IPR000531">
    <property type="entry name" value="Beta-barrel_TonB"/>
</dbReference>
<reference evidence="17 18" key="1">
    <citation type="submission" date="2023-11" db="EMBL/GenBank/DDBJ databases">
        <title>MicrobeMod: A computational toolkit for identifying prokaryotic methylation and restriction-modification with nanopore sequencing.</title>
        <authorList>
            <person name="Crits-Christoph A."/>
            <person name="Kang S.C."/>
            <person name="Lee H."/>
            <person name="Ostrov N."/>
        </authorList>
    </citation>
    <scope>NUCLEOTIDE SEQUENCE [LARGE SCALE GENOMIC DNA]</scope>
    <source>
        <strain evidence="17 18">ATCC 14820</strain>
    </source>
</reference>
<keyword evidence="10 12" id="KW-0472">Membrane</keyword>
<evidence type="ECO:0000256" key="4">
    <source>
        <dbReference type="ARBA" id="ARBA00022496"/>
    </source>
</evidence>
<dbReference type="InterPro" id="IPR037066">
    <property type="entry name" value="Plug_dom_sf"/>
</dbReference>
<protein>
    <submittedName>
        <fullName evidence="17">TonB-dependent receptor</fullName>
    </submittedName>
</protein>
<keyword evidence="8" id="KW-0406">Ion transport</keyword>
<evidence type="ECO:0000256" key="13">
    <source>
        <dbReference type="SAM" id="MobiDB-lite"/>
    </source>
</evidence>
<dbReference type="Proteomes" id="UP001279660">
    <property type="component" value="Unassembled WGS sequence"/>
</dbReference>
<dbReference type="Pfam" id="PF07715">
    <property type="entry name" value="Plug"/>
    <property type="match status" value="1"/>
</dbReference>
<accession>A0ABU4PPQ7</accession>
<evidence type="ECO:0000256" key="14">
    <source>
        <dbReference type="SAM" id="SignalP"/>
    </source>
</evidence>
<keyword evidence="2" id="KW-0813">Transport</keyword>
<proteinExistence type="inferred from homology"/>
<keyword evidence="6 14" id="KW-0732">Signal</keyword>
<evidence type="ECO:0000256" key="7">
    <source>
        <dbReference type="ARBA" id="ARBA00023004"/>
    </source>
</evidence>
<evidence type="ECO:0000256" key="10">
    <source>
        <dbReference type="ARBA" id="ARBA00023136"/>
    </source>
</evidence>
<keyword evidence="9 12" id="KW-0798">TonB box</keyword>
<feature type="signal peptide" evidence="14">
    <location>
        <begin position="1"/>
        <end position="27"/>
    </location>
</feature>
<evidence type="ECO:0000313" key="18">
    <source>
        <dbReference type="Proteomes" id="UP001279660"/>
    </source>
</evidence>
<dbReference type="InterPro" id="IPR036942">
    <property type="entry name" value="Beta-barrel_TonB_sf"/>
</dbReference>
<evidence type="ECO:0000256" key="2">
    <source>
        <dbReference type="ARBA" id="ARBA00022448"/>
    </source>
</evidence>
<dbReference type="RefSeq" id="WP_010406721.1">
    <property type="nucleotide sequence ID" value="NZ_JAWXXV010000001.1"/>
</dbReference>
<comment type="caution">
    <text evidence="17">The sequence shown here is derived from an EMBL/GenBank/DDBJ whole genome shotgun (WGS) entry which is preliminary data.</text>
</comment>
<dbReference type="Gene3D" id="2.40.170.20">
    <property type="entry name" value="TonB-dependent receptor, beta-barrel domain"/>
    <property type="match status" value="1"/>
</dbReference>
<gene>
    <name evidence="17" type="ORF">SIL82_17880</name>
</gene>
<dbReference type="SUPFAM" id="SSF56935">
    <property type="entry name" value="Porins"/>
    <property type="match status" value="1"/>
</dbReference>
<organism evidence="17 18">
    <name type="scientific">Sphingomonas echinoides</name>
    <dbReference type="NCBI Taxonomy" id="59803"/>
    <lineage>
        <taxon>Bacteria</taxon>
        <taxon>Pseudomonadati</taxon>
        <taxon>Pseudomonadota</taxon>
        <taxon>Alphaproteobacteria</taxon>
        <taxon>Sphingomonadales</taxon>
        <taxon>Sphingomonadaceae</taxon>
        <taxon>Sphingomonas</taxon>
    </lineage>
</organism>
<feature type="chain" id="PRO_5045136132" evidence="14">
    <location>
        <begin position="28"/>
        <end position="772"/>
    </location>
</feature>
<evidence type="ECO:0000256" key="12">
    <source>
        <dbReference type="RuleBase" id="RU003357"/>
    </source>
</evidence>
<feature type="region of interest" description="Disordered" evidence="13">
    <location>
        <begin position="27"/>
        <end position="47"/>
    </location>
</feature>
<evidence type="ECO:0000256" key="8">
    <source>
        <dbReference type="ARBA" id="ARBA00023065"/>
    </source>
</evidence>
<dbReference type="InterPro" id="IPR039426">
    <property type="entry name" value="TonB-dep_rcpt-like"/>
</dbReference>
<dbReference type="Pfam" id="PF00593">
    <property type="entry name" value="TonB_dep_Rec_b-barrel"/>
    <property type="match status" value="1"/>
</dbReference>
<keyword evidence="5" id="KW-0812">Transmembrane</keyword>
<dbReference type="InterPro" id="IPR012910">
    <property type="entry name" value="Plug_dom"/>
</dbReference>
<keyword evidence="11" id="KW-0998">Cell outer membrane</keyword>
<evidence type="ECO:0000256" key="3">
    <source>
        <dbReference type="ARBA" id="ARBA00022452"/>
    </source>
</evidence>
<comment type="similarity">
    <text evidence="12">Belongs to the TonB-dependent receptor family.</text>
</comment>
<feature type="domain" description="TonB-dependent receptor-like beta-barrel" evidence="15">
    <location>
        <begin position="364"/>
        <end position="732"/>
    </location>
</feature>
<dbReference type="PANTHER" id="PTHR32552:SF89">
    <property type="entry name" value="CATECHOLATE SIDEROPHORE RECEPTOR FIU"/>
    <property type="match status" value="1"/>
</dbReference>
<sequence>MKISRNRSLVAVSGFALAIALASPAAAQDAPAPSPPAQPAATAPADPADQADIVVTGRPAGSGINKLEAGYSITTLSADDLKLQAPKSSGDALKSIPGVWVESSGGVGTSNIFVRGIPSTGDAPFVTLQFNGIPVYGVSSLSFMDQTGLVRIDETVAGIEGVNGGPQSLYSDGQAGLTTNLRLREGGERTHGSIGASITDYSAWRTDGYLSGKLADDLYYMVGGYISRGDSVRRAGFDTEKGQQFTANITKKFTGGKFNIFARYTDDHGEWFLPFAANVPGLDLGRYNQLNQYTRYATIISPGAAGSGATERVDLAQGRGWKGVVTGASLDYDFGGGFSVTDRFGFTSGTLRTAGLVPAGAGAITVATALATAGTPGQTTVRTLNTGQTLAATDYVQQFGSWLVEKKLQNVSNEAVLNFKRGANTLNLGYYFSHFTSNDAWSLGGNRWAQVGGSGDLVNLNNGTLSAFDISDRGRADVNAVYLSDSFNITEALRIDAGVRHQWTDIDFTITGNGLPNAAKIHREATPWTVGVNYRALRNLDVYARISQGYHSPSFDDVRSQLGNTGPRLDLNWSVRSYEGGVKYRGGGFEAALTGFYDEVVGAVYNDVGVPPQIAGSKTKGIELDASYHHASGLGFTGNAVLEDAKTDTPGIPTIDGKNAQRIPSYQVRVTPTYTTRIADDSDVTLYGTYEAIGKRYSDLANTQLLPAYATVSAGLRAKIKGYTLQVAGDNLTNSHGLTEGNPRFLAGPGAALPDVRPIFGRSYRVTVSYAF</sequence>
<dbReference type="EMBL" id="JAWXXV010000001">
    <property type="protein sequence ID" value="MDX5986131.1"/>
    <property type="molecule type" value="Genomic_DNA"/>
</dbReference>
<feature type="domain" description="TonB-dependent receptor plug" evidence="16">
    <location>
        <begin position="66"/>
        <end position="176"/>
    </location>
</feature>
<evidence type="ECO:0000256" key="5">
    <source>
        <dbReference type="ARBA" id="ARBA00022692"/>
    </source>
</evidence>
<keyword evidence="7" id="KW-0408">Iron</keyword>
<keyword evidence="18" id="KW-1185">Reference proteome</keyword>
<evidence type="ECO:0000313" key="17">
    <source>
        <dbReference type="EMBL" id="MDX5986131.1"/>
    </source>
</evidence>